<dbReference type="AlphaFoldDB" id="A0A427AVY4"/>
<accession>A0A427AVY4</accession>
<reference evidence="1 2" key="1">
    <citation type="journal article" date="2014" name="Agronomy (Basel)">
        <title>A Draft Genome Sequence for Ensete ventricosum, the Drought-Tolerant Tree Against Hunger.</title>
        <authorList>
            <person name="Harrison J."/>
            <person name="Moore K.A."/>
            <person name="Paszkiewicz K."/>
            <person name="Jones T."/>
            <person name="Grant M."/>
            <person name="Ambacheew D."/>
            <person name="Muzemil S."/>
            <person name="Studholme D.J."/>
        </authorList>
    </citation>
    <scope>NUCLEOTIDE SEQUENCE [LARGE SCALE GENOMIC DNA]</scope>
</reference>
<proteinExistence type="predicted"/>
<name>A0A427AVY4_ENSVE</name>
<comment type="caution">
    <text evidence="1">The sequence shown here is derived from an EMBL/GenBank/DDBJ whole genome shotgun (WGS) entry which is preliminary data.</text>
</comment>
<protein>
    <submittedName>
        <fullName evidence="1">Uncharacterized protein</fullName>
    </submittedName>
</protein>
<gene>
    <name evidence="1" type="ORF">B296_00001079</name>
</gene>
<dbReference type="Proteomes" id="UP000287651">
    <property type="component" value="Unassembled WGS sequence"/>
</dbReference>
<organism evidence="1 2">
    <name type="scientific">Ensete ventricosum</name>
    <name type="common">Abyssinian banana</name>
    <name type="synonym">Musa ensete</name>
    <dbReference type="NCBI Taxonomy" id="4639"/>
    <lineage>
        <taxon>Eukaryota</taxon>
        <taxon>Viridiplantae</taxon>
        <taxon>Streptophyta</taxon>
        <taxon>Embryophyta</taxon>
        <taxon>Tracheophyta</taxon>
        <taxon>Spermatophyta</taxon>
        <taxon>Magnoliopsida</taxon>
        <taxon>Liliopsida</taxon>
        <taxon>Zingiberales</taxon>
        <taxon>Musaceae</taxon>
        <taxon>Ensete</taxon>
    </lineage>
</organism>
<evidence type="ECO:0000313" key="2">
    <source>
        <dbReference type="Proteomes" id="UP000287651"/>
    </source>
</evidence>
<sequence length="97" mass="10464">MSVEMVASSPGRNKLGPLVCAVGKGMWGKPAECSEFELLDGRSCDIGALLLAPKMLVSLMLWPRSQHDWVPSACVGSPSFYQDVLVGYLPGHNAFVR</sequence>
<evidence type="ECO:0000313" key="1">
    <source>
        <dbReference type="EMBL" id="RRT80286.1"/>
    </source>
</evidence>
<dbReference type="EMBL" id="AMZH03001186">
    <property type="protein sequence ID" value="RRT80286.1"/>
    <property type="molecule type" value="Genomic_DNA"/>
</dbReference>